<dbReference type="GO" id="GO:0006355">
    <property type="term" value="P:regulation of DNA-templated transcription"/>
    <property type="evidence" value="ECO:0007669"/>
    <property type="project" value="InterPro"/>
</dbReference>
<proteinExistence type="predicted"/>
<dbReference type="EMBL" id="FTMN01000002">
    <property type="protein sequence ID" value="SIQ14395.1"/>
    <property type="molecule type" value="Genomic_DNA"/>
</dbReference>
<evidence type="ECO:0000313" key="2">
    <source>
        <dbReference type="Proteomes" id="UP000186895"/>
    </source>
</evidence>
<dbReference type="Gene3D" id="1.10.10.10">
    <property type="entry name" value="Winged helix-like DNA-binding domain superfamily/Winged helix DNA-binding domain"/>
    <property type="match status" value="1"/>
</dbReference>
<evidence type="ECO:0000313" key="1">
    <source>
        <dbReference type="EMBL" id="SIQ14395.1"/>
    </source>
</evidence>
<dbReference type="RefSeq" id="WP_139327142.1">
    <property type="nucleotide sequence ID" value="NZ_FTMN01000002.1"/>
</dbReference>
<gene>
    <name evidence="1" type="ORF">SAMN05421647_102422</name>
</gene>
<sequence length="174" mass="18518">MITSTEHGYALNGWEATPMPLPNGGKFTAGESRAVVCRVNGLKAAEAAQELHCSSRNIHQYWQTLYYKLGCNNAIVAINKLVEMGALHRLQVLMLALMLGTSGVLSTSTDADLDIETRSGRARGTRITRRASGKRGRGGRIAGASGALLADLDYWANGNAGDIYTHADAQGALS</sequence>
<dbReference type="STRING" id="49186.SAMN05421647_102422"/>
<dbReference type="AlphaFoldDB" id="A0A1N6QD06"/>
<evidence type="ECO:0008006" key="3">
    <source>
        <dbReference type="Google" id="ProtNLM"/>
    </source>
</evidence>
<organism evidence="1 2">
    <name type="scientific">Marinobacterium stanieri</name>
    <dbReference type="NCBI Taxonomy" id="49186"/>
    <lineage>
        <taxon>Bacteria</taxon>
        <taxon>Pseudomonadati</taxon>
        <taxon>Pseudomonadota</taxon>
        <taxon>Gammaproteobacteria</taxon>
        <taxon>Oceanospirillales</taxon>
        <taxon>Oceanospirillaceae</taxon>
        <taxon>Marinobacterium</taxon>
    </lineage>
</organism>
<protein>
    <recommendedName>
        <fullName evidence="3">Regulatory protein, luxR family</fullName>
    </recommendedName>
</protein>
<keyword evidence="2" id="KW-1185">Reference proteome</keyword>
<reference evidence="1 2" key="1">
    <citation type="submission" date="2017-01" db="EMBL/GenBank/DDBJ databases">
        <authorList>
            <person name="Mah S.A."/>
            <person name="Swanson W.J."/>
            <person name="Moy G.W."/>
            <person name="Vacquier V.D."/>
        </authorList>
    </citation>
    <scope>NUCLEOTIDE SEQUENCE [LARGE SCALE GENOMIC DNA]</scope>
    <source>
        <strain evidence="1 2">DSM 7027</strain>
    </source>
</reference>
<name>A0A1N6QD06_9GAMM</name>
<dbReference type="InterPro" id="IPR016032">
    <property type="entry name" value="Sig_transdc_resp-reg_C-effctor"/>
</dbReference>
<dbReference type="InterPro" id="IPR036388">
    <property type="entry name" value="WH-like_DNA-bd_sf"/>
</dbReference>
<dbReference type="GO" id="GO:0003677">
    <property type="term" value="F:DNA binding"/>
    <property type="evidence" value="ECO:0007669"/>
    <property type="project" value="InterPro"/>
</dbReference>
<dbReference type="SUPFAM" id="SSF46894">
    <property type="entry name" value="C-terminal effector domain of the bipartite response regulators"/>
    <property type="match status" value="1"/>
</dbReference>
<dbReference type="Proteomes" id="UP000186895">
    <property type="component" value="Unassembled WGS sequence"/>
</dbReference>
<accession>A0A1N6QD06</accession>